<name>A0A0F9ITE6_9ZZZZ</name>
<dbReference type="Pfam" id="PF05065">
    <property type="entry name" value="Phage_capsid"/>
    <property type="match status" value="1"/>
</dbReference>
<dbReference type="InterPro" id="IPR024455">
    <property type="entry name" value="Phage_capsid"/>
</dbReference>
<evidence type="ECO:0000256" key="2">
    <source>
        <dbReference type="ARBA" id="ARBA00022844"/>
    </source>
</evidence>
<dbReference type="GO" id="GO:0044423">
    <property type="term" value="C:virion component"/>
    <property type="evidence" value="ECO:0007669"/>
    <property type="project" value="UniProtKB-KW"/>
</dbReference>
<proteinExistence type="predicted"/>
<protein>
    <recommendedName>
        <fullName evidence="3">Phage capsid-like C-terminal domain-containing protein</fullName>
    </recommendedName>
</protein>
<organism evidence="4">
    <name type="scientific">marine sediment metagenome</name>
    <dbReference type="NCBI Taxonomy" id="412755"/>
    <lineage>
        <taxon>unclassified sequences</taxon>
        <taxon>metagenomes</taxon>
        <taxon>ecological metagenomes</taxon>
    </lineage>
</organism>
<evidence type="ECO:0000313" key="4">
    <source>
        <dbReference type="EMBL" id="KKL90347.1"/>
    </source>
</evidence>
<sequence length="306" mass="33067">MNKEELLKKRVALIAEMETLTKGKEQLTEDESVKFNELEADIKKIDSSVKQIDTAAELLKAIPGPIGPEVSKKDKKDLDRYSVTRAIYKQYEAVTGKGKLDGIELEMHQEAVKENDRAGIPTAGLGIPTMAHSRSDLKATVDASGGYTVATELPGFIDTLKNSMVTIKAGAKFMQGLEGDLSFPKASTNSTSTWRSEGGLATQSDPTFTAVTMSPNRLTTYTQYTAQLLRQTSIDIEKFVRENLYYSIANALETAVFTGSGSSNVPGGLFSLSINDGDHGSNGTVLNWANVVQLESMIATDNALQG</sequence>
<accession>A0A0F9ITE6</accession>
<dbReference type="AlphaFoldDB" id="A0A0F9ITE6"/>
<dbReference type="Gene3D" id="3.30.2400.10">
    <property type="entry name" value="Major capsid protein gp5"/>
    <property type="match status" value="1"/>
</dbReference>
<dbReference type="EMBL" id="LAZR01020030">
    <property type="protein sequence ID" value="KKL90347.1"/>
    <property type="molecule type" value="Genomic_DNA"/>
</dbReference>
<feature type="non-terminal residue" evidence="4">
    <location>
        <position position="306"/>
    </location>
</feature>
<comment type="caution">
    <text evidence="4">The sequence shown here is derived from an EMBL/GenBank/DDBJ whole genome shotgun (WGS) entry which is preliminary data.</text>
</comment>
<gene>
    <name evidence="4" type="ORF">LCGC14_1905620</name>
</gene>
<feature type="domain" description="Phage capsid-like C-terminal" evidence="3">
    <location>
        <begin position="145"/>
        <end position="296"/>
    </location>
</feature>
<evidence type="ECO:0000259" key="3">
    <source>
        <dbReference type="Pfam" id="PF05065"/>
    </source>
</evidence>
<keyword evidence="2" id="KW-0946">Virion</keyword>
<comment type="subcellular location">
    <subcellularLocation>
        <location evidence="1">Virion</location>
    </subcellularLocation>
</comment>
<dbReference type="InterPro" id="IPR054612">
    <property type="entry name" value="Phage_capsid-like_C"/>
</dbReference>
<evidence type="ECO:0000256" key="1">
    <source>
        <dbReference type="ARBA" id="ARBA00004328"/>
    </source>
</evidence>
<reference evidence="4" key="1">
    <citation type="journal article" date="2015" name="Nature">
        <title>Complex archaea that bridge the gap between prokaryotes and eukaryotes.</title>
        <authorList>
            <person name="Spang A."/>
            <person name="Saw J.H."/>
            <person name="Jorgensen S.L."/>
            <person name="Zaremba-Niedzwiedzka K."/>
            <person name="Martijn J."/>
            <person name="Lind A.E."/>
            <person name="van Eijk R."/>
            <person name="Schleper C."/>
            <person name="Guy L."/>
            <person name="Ettema T.J."/>
        </authorList>
    </citation>
    <scope>NUCLEOTIDE SEQUENCE</scope>
</reference>
<dbReference type="NCBIfam" id="TIGR01554">
    <property type="entry name" value="major_cap_HK97"/>
    <property type="match status" value="1"/>
</dbReference>
<dbReference type="SUPFAM" id="SSF56563">
    <property type="entry name" value="Major capsid protein gp5"/>
    <property type="match status" value="1"/>
</dbReference>